<evidence type="ECO:0000313" key="2">
    <source>
        <dbReference type="Proteomes" id="UP000199144"/>
    </source>
</evidence>
<organism evidence="1 2">
    <name type="scientific">Shimia aestuarii</name>
    <dbReference type="NCBI Taxonomy" id="254406"/>
    <lineage>
        <taxon>Bacteria</taxon>
        <taxon>Pseudomonadati</taxon>
        <taxon>Pseudomonadota</taxon>
        <taxon>Alphaproteobacteria</taxon>
        <taxon>Rhodobacterales</taxon>
        <taxon>Roseobacteraceae</taxon>
    </lineage>
</organism>
<dbReference type="Gene3D" id="3.90.1150.30">
    <property type="match status" value="1"/>
</dbReference>
<dbReference type="OrthoDB" id="9804614at2"/>
<dbReference type="InterPro" id="IPR038056">
    <property type="entry name" value="YjbR-like_sf"/>
</dbReference>
<dbReference type="RefSeq" id="WP_093094323.1">
    <property type="nucleotide sequence ID" value="NZ_FOTQ01000005.1"/>
</dbReference>
<dbReference type="Pfam" id="PF04237">
    <property type="entry name" value="YjbR"/>
    <property type="match status" value="1"/>
</dbReference>
<sequence>MSRDTINTICRALPGAQWSEPFGPGHDVWKVGDKIFAAIGAQGTGVSVKTPDIDTAQMLIDAGVGTKAPYFHRSWIHLPLDAEADELAHRIHASYDTIRASLPKKRQDALPPRD</sequence>
<name>A0A1I4PAJ1_9RHOB</name>
<dbReference type="SUPFAM" id="SSF142906">
    <property type="entry name" value="YjbR-like"/>
    <property type="match status" value="1"/>
</dbReference>
<dbReference type="GO" id="GO:0003677">
    <property type="term" value="F:DNA binding"/>
    <property type="evidence" value="ECO:0007669"/>
    <property type="project" value="UniProtKB-KW"/>
</dbReference>
<gene>
    <name evidence="1" type="ORF">SAMN04488042_105143</name>
</gene>
<keyword evidence="2" id="KW-1185">Reference proteome</keyword>
<protein>
    <submittedName>
        <fullName evidence="1">Predicted DNA-binding protein, MmcQ/YjbR family</fullName>
    </submittedName>
</protein>
<proteinExistence type="predicted"/>
<dbReference type="Proteomes" id="UP000199144">
    <property type="component" value="Unassembled WGS sequence"/>
</dbReference>
<accession>A0A1I4PAJ1</accession>
<dbReference type="STRING" id="254406.SAMN04488042_105143"/>
<reference evidence="1 2" key="1">
    <citation type="submission" date="2016-10" db="EMBL/GenBank/DDBJ databases">
        <authorList>
            <person name="de Groot N.N."/>
        </authorList>
    </citation>
    <scope>NUCLEOTIDE SEQUENCE [LARGE SCALE GENOMIC DNA]</scope>
    <source>
        <strain evidence="1 2">DSM 15283</strain>
    </source>
</reference>
<dbReference type="InterPro" id="IPR058532">
    <property type="entry name" value="YjbR/MT2646/Rv2570-like"/>
</dbReference>
<evidence type="ECO:0000313" key="1">
    <source>
        <dbReference type="EMBL" id="SFM24567.1"/>
    </source>
</evidence>
<dbReference type="EMBL" id="FOTQ01000005">
    <property type="protein sequence ID" value="SFM24567.1"/>
    <property type="molecule type" value="Genomic_DNA"/>
</dbReference>
<keyword evidence="1" id="KW-0238">DNA-binding</keyword>
<dbReference type="AlphaFoldDB" id="A0A1I4PAJ1"/>